<proteinExistence type="predicted"/>
<name>A0A1Y2HCD0_9FUNG</name>
<protein>
    <submittedName>
        <fullName evidence="2">Uncharacterized protein</fullName>
    </submittedName>
</protein>
<feature type="region of interest" description="Disordered" evidence="1">
    <location>
        <begin position="333"/>
        <end position="387"/>
    </location>
</feature>
<feature type="region of interest" description="Disordered" evidence="1">
    <location>
        <begin position="1"/>
        <end position="109"/>
    </location>
</feature>
<evidence type="ECO:0000313" key="2">
    <source>
        <dbReference type="EMBL" id="ORZ32250.1"/>
    </source>
</evidence>
<reference evidence="2 3" key="1">
    <citation type="submission" date="2016-07" db="EMBL/GenBank/DDBJ databases">
        <title>Pervasive Adenine N6-methylation of Active Genes in Fungi.</title>
        <authorList>
            <consortium name="DOE Joint Genome Institute"/>
            <person name="Mondo S.J."/>
            <person name="Dannebaum R.O."/>
            <person name="Kuo R.C."/>
            <person name="Labutti K."/>
            <person name="Haridas S."/>
            <person name="Kuo A."/>
            <person name="Salamov A."/>
            <person name="Ahrendt S.R."/>
            <person name="Lipzen A."/>
            <person name="Sullivan W."/>
            <person name="Andreopoulos W.B."/>
            <person name="Clum A."/>
            <person name="Lindquist E."/>
            <person name="Daum C."/>
            <person name="Ramamoorthy G.K."/>
            <person name="Gryganskyi A."/>
            <person name="Culley D."/>
            <person name="Magnuson J.K."/>
            <person name="James T.Y."/>
            <person name="O'Malley M.A."/>
            <person name="Stajich J.E."/>
            <person name="Spatafora J.W."/>
            <person name="Visel A."/>
            <person name="Grigoriev I.V."/>
        </authorList>
    </citation>
    <scope>NUCLEOTIDE SEQUENCE [LARGE SCALE GENOMIC DNA]</scope>
    <source>
        <strain evidence="2 3">PL171</strain>
    </source>
</reference>
<feature type="compositionally biased region" description="Basic and acidic residues" evidence="1">
    <location>
        <begin position="37"/>
        <end position="62"/>
    </location>
</feature>
<organism evidence="2 3">
    <name type="scientific">Catenaria anguillulae PL171</name>
    <dbReference type="NCBI Taxonomy" id="765915"/>
    <lineage>
        <taxon>Eukaryota</taxon>
        <taxon>Fungi</taxon>
        <taxon>Fungi incertae sedis</taxon>
        <taxon>Blastocladiomycota</taxon>
        <taxon>Blastocladiomycetes</taxon>
        <taxon>Blastocladiales</taxon>
        <taxon>Catenariaceae</taxon>
        <taxon>Catenaria</taxon>
    </lineage>
</organism>
<feature type="compositionally biased region" description="Basic and acidic residues" evidence="1">
    <location>
        <begin position="348"/>
        <end position="364"/>
    </location>
</feature>
<evidence type="ECO:0000313" key="3">
    <source>
        <dbReference type="Proteomes" id="UP000193411"/>
    </source>
</evidence>
<gene>
    <name evidence="2" type="ORF">BCR44DRAFT_46539</name>
</gene>
<accession>A0A1Y2HCD0</accession>
<feature type="compositionally biased region" description="Low complexity" evidence="1">
    <location>
        <begin position="1"/>
        <end position="33"/>
    </location>
</feature>
<evidence type="ECO:0000256" key="1">
    <source>
        <dbReference type="SAM" id="MobiDB-lite"/>
    </source>
</evidence>
<sequence length="387" mass="41671">MTSSPSRGASSAAGPRQSAGSPPLPRSRSASPAYGGRDGDRSPARRVSSPERGRTPTREHRGGTKRPRHAISDSAGSISPSPLPPQRRRRAASWSGTEGTDSEDSGATSVVAYTSVEDASDDYMSDVGESASGHASVQPRKLSDFMDVIEQGKNRGRQTLPSKYLDYVEKRGVSPALLLAGGPGRPRVTDVNQGIARDLKECKAKYIGLHQEDVPKHPEAGATNSIDKPLSTLTRLASAVMALAASMRDGRLPETQAADRFFVVGHALAGELSHLRRALAAYHSANRDPTVSMAKALEAVGSLHPVVVDGQPMLYDKDDFQAVVKSLKPKKSGVEHFKGKGQHARTRSRNEYTRYERSDRDHSKSSHRPYTGDKTYNKGAPATKDRS</sequence>
<dbReference type="EMBL" id="MCFL01000049">
    <property type="protein sequence ID" value="ORZ32250.1"/>
    <property type="molecule type" value="Genomic_DNA"/>
</dbReference>
<comment type="caution">
    <text evidence="2">The sequence shown here is derived from an EMBL/GenBank/DDBJ whole genome shotgun (WGS) entry which is preliminary data.</text>
</comment>
<keyword evidence="3" id="KW-1185">Reference proteome</keyword>
<feature type="compositionally biased region" description="Polar residues" evidence="1">
    <location>
        <begin position="94"/>
        <end position="109"/>
    </location>
</feature>
<dbReference type="Proteomes" id="UP000193411">
    <property type="component" value="Unassembled WGS sequence"/>
</dbReference>
<dbReference type="AlphaFoldDB" id="A0A1Y2HCD0"/>